<dbReference type="Gene3D" id="3.30.565.10">
    <property type="entry name" value="Histidine kinase-like ATPase, C-terminal domain"/>
    <property type="match status" value="1"/>
</dbReference>
<dbReference type="Pfam" id="PF00989">
    <property type="entry name" value="PAS"/>
    <property type="match status" value="1"/>
</dbReference>
<dbReference type="InterPro" id="IPR036890">
    <property type="entry name" value="HATPase_C_sf"/>
</dbReference>
<dbReference type="OrthoDB" id="717811at2"/>
<dbReference type="SUPFAM" id="SSF47384">
    <property type="entry name" value="Homodimeric domain of signal transducing histidine kinase"/>
    <property type="match status" value="1"/>
</dbReference>
<dbReference type="InterPro" id="IPR003661">
    <property type="entry name" value="HisK_dim/P_dom"/>
</dbReference>
<dbReference type="Gene3D" id="2.10.70.100">
    <property type="match status" value="1"/>
</dbReference>
<dbReference type="InterPro" id="IPR011006">
    <property type="entry name" value="CheY-like_superfamily"/>
</dbReference>
<dbReference type="Proteomes" id="UP000265926">
    <property type="component" value="Unassembled WGS sequence"/>
</dbReference>
<dbReference type="Pfam" id="PF02518">
    <property type="entry name" value="HATPase_c"/>
    <property type="match status" value="1"/>
</dbReference>
<evidence type="ECO:0000259" key="16">
    <source>
        <dbReference type="PROSITE" id="PS50112"/>
    </source>
</evidence>
<dbReference type="CDD" id="cd16922">
    <property type="entry name" value="HATPase_EvgS-ArcB-TorS-like"/>
    <property type="match status" value="1"/>
</dbReference>
<dbReference type="InterPro" id="IPR013767">
    <property type="entry name" value="PAS_fold"/>
</dbReference>
<gene>
    <name evidence="18" type="ORF">D1614_18505</name>
</gene>
<evidence type="ECO:0000256" key="5">
    <source>
        <dbReference type="ARBA" id="ARBA00022553"/>
    </source>
</evidence>
<feature type="transmembrane region" description="Helical" evidence="13">
    <location>
        <begin position="36"/>
        <end position="53"/>
    </location>
</feature>
<evidence type="ECO:0000256" key="10">
    <source>
        <dbReference type="ARBA" id="ARBA00023012"/>
    </source>
</evidence>
<dbReference type="EC" id="2.7.13.3" evidence="3"/>
<keyword evidence="19" id="KW-1185">Reference proteome</keyword>
<evidence type="ECO:0000256" key="12">
    <source>
        <dbReference type="PROSITE-ProRule" id="PRU00169"/>
    </source>
</evidence>
<evidence type="ECO:0000259" key="17">
    <source>
        <dbReference type="PROSITE" id="PS50113"/>
    </source>
</evidence>
<sequence>MFKILIQNAALLIALSFLNGTIKFYRPKKEIHFQLLSGTWFGLVAVAAMMMPYQYDAGTIYDGRSVVLTLAGLWGGGIPTLISIIIAGSYRAFLGGAGIYVGVATIVFCGLTGMIFRHYLRDKLYQVNFFVFLGIGFITQLVMLSCQLMLPGDPILILKRIGGPILLIFPPVFAFIAQLFQVIDRYIFGEQRIRAAEELYRTTLMSIGDAVICTDSAGKITQMNPIAENLTGWKFSEARNKNLEEVFHIINELSREKAENPVKKVLEEGTIVGLANHTLLISKNGSEIPIADSGAPIKNKDNHTIGVVMVFRDQTTEREQQLILEKSEAKYREREFWLRESQRVGKIGSYNMDIVNGQWKSSTVLDNIFGITQEDDHSLASWNKLVHPDQQEEMMDYFLQHVLAKKQAFEKEYKITRANDGAERWVFGRGELRFNEAGEPIRMVGTIQDITAQKLFEQKLQESEERFRNSILLAPIPIMVHDDSGKILNMSEGWSHFSGYTIDEVPDLKTWTQKAFGPKAEEVEKYVNGLFHKNETIFSGEFEITAKNGTKRIWNFYHTPLGVSGGRNIMLNIAPDITQRIRTKKELEESELAYRMLFENHIAVKLLIDPEDGTIITANHAAAEFYGWSIEQLRNMKISDINCLPGHEVKEHMNTTLANQRLNIDFKHRLANGEIRDVEVFSSRVDYKGKQVLHSIIHDVTDKKQLLHELISAKEKAVESERLKSAFLANVSHEIRTPLNGIVGFSNILSQDDNLTKAEKTEFSQIIHKSSEGLLKIINDILDISRLETAKTSIDEKPFDVGNMLENIYSLFQKRLTSTDTTGFQLLLKRPEKTLIINGDEDRITQIFSNLIDNAIRFTHSGNITFGVASVGEKSAELFVSDTGIGIPKEKQEHIFERFTQADAGTSRSYGGTGLGLAIVKKLLEMMNSEIHLHSEPGEGTRFWFQLNYLSYDEQVHKQPVNNIPRESQDSVEKDRTTKILVVEDDMASIYFFRQVLGKIYSNLLFAETGTQALELYQSNAPDIILIDIGLPDMSGLEVIRKIRKTDKQVRIIVQTAYAMAEDERTAREAGCNEFFTKPVKTQVLLEKLLRMSEVE</sequence>
<dbReference type="InterPro" id="IPR011620">
    <property type="entry name" value="Sig_transdc_His_kinase_LytS_TM"/>
</dbReference>
<dbReference type="Pfam" id="PF07694">
    <property type="entry name" value="5TM-5TMR_LYT"/>
    <property type="match status" value="1"/>
</dbReference>
<dbReference type="InterPro" id="IPR035965">
    <property type="entry name" value="PAS-like_dom_sf"/>
</dbReference>
<protein>
    <recommendedName>
        <fullName evidence="3">histidine kinase</fullName>
        <ecNumber evidence="3">2.7.13.3</ecNumber>
    </recommendedName>
</protein>
<dbReference type="Gene3D" id="3.40.50.2300">
    <property type="match status" value="1"/>
</dbReference>
<evidence type="ECO:0000313" key="18">
    <source>
        <dbReference type="EMBL" id="RIJ46409.1"/>
    </source>
</evidence>
<dbReference type="CDD" id="cd00082">
    <property type="entry name" value="HisKA"/>
    <property type="match status" value="1"/>
</dbReference>
<evidence type="ECO:0000259" key="15">
    <source>
        <dbReference type="PROSITE" id="PS50110"/>
    </source>
</evidence>
<dbReference type="Pfam" id="PF00072">
    <property type="entry name" value="Response_reg"/>
    <property type="match status" value="1"/>
</dbReference>
<evidence type="ECO:0000256" key="3">
    <source>
        <dbReference type="ARBA" id="ARBA00012438"/>
    </source>
</evidence>
<dbReference type="FunFam" id="1.10.287.130:FF:000001">
    <property type="entry name" value="Two-component sensor histidine kinase"/>
    <property type="match status" value="1"/>
</dbReference>
<dbReference type="PROSITE" id="PS50112">
    <property type="entry name" value="PAS"/>
    <property type="match status" value="2"/>
</dbReference>
<feature type="domain" description="PAS" evidence="16">
    <location>
        <begin position="463"/>
        <end position="505"/>
    </location>
</feature>
<dbReference type="SUPFAM" id="SSF55785">
    <property type="entry name" value="PYP-like sensor domain (PAS domain)"/>
    <property type="match status" value="4"/>
</dbReference>
<dbReference type="CDD" id="cd00130">
    <property type="entry name" value="PAS"/>
    <property type="match status" value="3"/>
</dbReference>
<dbReference type="PROSITE" id="PS50110">
    <property type="entry name" value="RESPONSE_REGULATORY"/>
    <property type="match status" value="1"/>
</dbReference>
<keyword evidence="6" id="KW-0808">Transferase</keyword>
<comment type="caution">
    <text evidence="18">The sequence shown here is derived from an EMBL/GenBank/DDBJ whole genome shotgun (WGS) entry which is preliminary data.</text>
</comment>
<dbReference type="RefSeq" id="WP_119439475.1">
    <property type="nucleotide sequence ID" value="NZ_QWGR01000014.1"/>
</dbReference>
<organism evidence="18 19">
    <name type="scientific">Maribellus luteus</name>
    <dbReference type="NCBI Taxonomy" id="2305463"/>
    <lineage>
        <taxon>Bacteria</taxon>
        <taxon>Pseudomonadati</taxon>
        <taxon>Bacteroidota</taxon>
        <taxon>Bacteroidia</taxon>
        <taxon>Marinilabiliales</taxon>
        <taxon>Prolixibacteraceae</taxon>
        <taxon>Maribellus</taxon>
    </lineage>
</organism>
<evidence type="ECO:0000256" key="9">
    <source>
        <dbReference type="ARBA" id="ARBA00022989"/>
    </source>
</evidence>
<dbReference type="SMART" id="SM00086">
    <property type="entry name" value="PAC"/>
    <property type="match status" value="4"/>
</dbReference>
<evidence type="ECO:0000313" key="19">
    <source>
        <dbReference type="Proteomes" id="UP000265926"/>
    </source>
</evidence>
<dbReference type="SMART" id="SM00091">
    <property type="entry name" value="PAS"/>
    <property type="match status" value="3"/>
</dbReference>
<dbReference type="Pfam" id="PF08447">
    <property type="entry name" value="PAS_3"/>
    <property type="match status" value="1"/>
</dbReference>
<comment type="catalytic activity">
    <reaction evidence="1">
        <text>ATP + protein L-histidine = ADP + protein N-phospho-L-histidine.</text>
        <dbReference type="EC" id="2.7.13.3"/>
    </reaction>
</comment>
<dbReference type="NCBIfam" id="TIGR00229">
    <property type="entry name" value="sensory_box"/>
    <property type="match status" value="4"/>
</dbReference>
<dbReference type="InterPro" id="IPR036097">
    <property type="entry name" value="HisK_dim/P_sf"/>
</dbReference>
<name>A0A399SU47_9BACT</name>
<dbReference type="GO" id="GO:0009927">
    <property type="term" value="F:histidine phosphotransfer kinase activity"/>
    <property type="evidence" value="ECO:0007669"/>
    <property type="project" value="TreeGrafter"/>
</dbReference>
<dbReference type="SMART" id="SM00387">
    <property type="entry name" value="HATPase_c"/>
    <property type="match status" value="1"/>
</dbReference>
<feature type="modified residue" description="4-aspartylphosphate" evidence="12">
    <location>
        <position position="1028"/>
    </location>
</feature>
<feature type="domain" description="PAC" evidence="17">
    <location>
        <begin position="409"/>
        <end position="462"/>
    </location>
</feature>
<evidence type="ECO:0000256" key="1">
    <source>
        <dbReference type="ARBA" id="ARBA00000085"/>
    </source>
</evidence>
<dbReference type="AlphaFoldDB" id="A0A399SU47"/>
<dbReference type="Gene3D" id="1.10.287.130">
    <property type="match status" value="1"/>
</dbReference>
<dbReference type="Pfam" id="PF13426">
    <property type="entry name" value="PAS_9"/>
    <property type="match status" value="2"/>
</dbReference>
<dbReference type="SUPFAM" id="SSF55874">
    <property type="entry name" value="ATPase domain of HSP90 chaperone/DNA topoisomerase II/histidine kinase"/>
    <property type="match status" value="1"/>
</dbReference>
<reference evidence="18 19" key="1">
    <citation type="submission" date="2018-08" db="EMBL/GenBank/DDBJ databases">
        <title>Pallidiluteibacterium maritimus gen. nov., sp. nov., isolated from coastal sediment.</title>
        <authorList>
            <person name="Zhou L.Y."/>
        </authorList>
    </citation>
    <scope>NUCLEOTIDE SEQUENCE [LARGE SCALE GENOMIC DNA]</scope>
    <source>
        <strain evidence="18 19">XSD2</strain>
    </source>
</reference>
<evidence type="ECO:0000256" key="7">
    <source>
        <dbReference type="ARBA" id="ARBA00022692"/>
    </source>
</evidence>
<evidence type="ECO:0000259" key="14">
    <source>
        <dbReference type="PROSITE" id="PS50109"/>
    </source>
</evidence>
<evidence type="ECO:0000256" key="2">
    <source>
        <dbReference type="ARBA" id="ARBA00004651"/>
    </source>
</evidence>
<dbReference type="Gene3D" id="3.30.450.20">
    <property type="entry name" value="PAS domain"/>
    <property type="match status" value="4"/>
</dbReference>
<feature type="transmembrane region" description="Helical" evidence="13">
    <location>
        <begin position="65"/>
        <end position="87"/>
    </location>
</feature>
<keyword evidence="9 13" id="KW-1133">Transmembrane helix</keyword>
<feature type="domain" description="PAC" evidence="17">
    <location>
        <begin position="274"/>
        <end position="326"/>
    </location>
</feature>
<dbReference type="SMART" id="SM00388">
    <property type="entry name" value="HisKA"/>
    <property type="match status" value="1"/>
</dbReference>
<dbReference type="InterPro" id="IPR003594">
    <property type="entry name" value="HATPase_dom"/>
</dbReference>
<dbReference type="GO" id="GO:0006355">
    <property type="term" value="P:regulation of DNA-templated transcription"/>
    <property type="evidence" value="ECO:0007669"/>
    <property type="project" value="InterPro"/>
</dbReference>
<dbReference type="PROSITE" id="PS50109">
    <property type="entry name" value="HIS_KIN"/>
    <property type="match status" value="1"/>
</dbReference>
<dbReference type="InterPro" id="IPR000700">
    <property type="entry name" value="PAS-assoc_C"/>
</dbReference>
<evidence type="ECO:0000256" key="8">
    <source>
        <dbReference type="ARBA" id="ARBA00022777"/>
    </source>
</evidence>
<dbReference type="InterPro" id="IPR001610">
    <property type="entry name" value="PAC"/>
</dbReference>
<dbReference type="PANTHER" id="PTHR43047">
    <property type="entry name" value="TWO-COMPONENT HISTIDINE PROTEIN KINASE"/>
    <property type="match status" value="1"/>
</dbReference>
<evidence type="ECO:0000256" key="4">
    <source>
        <dbReference type="ARBA" id="ARBA00022475"/>
    </source>
</evidence>
<keyword evidence="4" id="KW-1003">Cell membrane</keyword>
<dbReference type="GO" id="GO:0005886">
    <property type="term" value="C:plasma membrane"/>
    <property type="evidence" value="ECO:0007669"/>
    <property type="project" value="UniProtKB-SubCell"/>
</dbReference>
<dbReference type="GO" id="GO:0000155">
    <property type="term" value="F:phosphorelay sensor kinase activity"/>
    <property type="evidence" value="ECO:0007669"/>
    <property type="project" value="InterPro"/>
</dbReference>
<keyword evidence="5 12" id="KW-0597">Phosphoprotein</keyword>
<dbReference type="InterPro" id="IPR005467">
    <property type="entry name" value="His_kinase_dom"/>
</dbReference>
<feature type="domain" description="PAS" evidence="16">
    <location>
        <begin position="196"/>
        <end position="269"/>
    </location>
</feature>
<dbReference type="InterPro" id="IPR001789">
    <property type="entry name" value="Sig_transdc_resp-reg_receiver"/>
</dbReference>
<dbReference type="SUPFAM" id="SSF52172">
    <property type="entry name" value="CheY-like"/>
    <property type="match status" value="1"/>
</dbReference>
<evidence type="ECO:0000256" key="11">
    <source>
        <dbReference type="ARBA" id="ARBA00023136"/>
    </source>
</evidence>
<feature type="domain" description="Histidine kinase" evidence="14">
    <location>
        <begin position="730"/>
        <end position="951"/>
    </location>
</feature>
<dbReference type="PROSITE" id="PS50113">
    <property type="entry name" value="PAC"/>
    <property type="match status" value="2"/>
</dbReference>
<dbReference type="EMBL" id="QWGR01000014">
    <property type="protein sequence ID" value="RIJ46409.1"/>
    <property type="molecule type" value="Genomic_DNA"/>
</dbReference>
<dbReference type="GO" id="GO:0071555">
    <property type="term" value="P:cell wall organization"/>
    <property type="evidence" value="ECO:0007669"/>
    <property type="project" value="InterPro"/>
</dbReference>
<evidence type="ECO:0000256" key="6">
    <source>
        <dbReference type="ARBA" id="ARBA00022679"/>
    </source>
</evidence>
<feature type="transmembrane region" description="Helical" evidence="13">
    <location>
        <begin position="162"/>
        <end position="183"/>
    </location>
</feature>
<dbReference type="FunFam" id="3.30.565.10:FF:000010">
    <property type="entry name" value="Sensor histidine kinase RcsC"/>
    <property type="match status" value="1"/>
</dbReference>
<dbReference type="PRINTS" id="PR00344">
    <property type="entry name" value="BCTRLSENSOR"/>
</dbReference>
<comment type="subcellular location">
    <subcellularLocation>
        <location evidence="2">Cell membrane</location>
        <topology evidence="2">Multi-pass membrane protein</topology>
    </subcellularLocation>
</comment>
<feature type="transmembrane region" description="Helical" evidence="13">
    <location>
        <begin position="93"/>
        <end position="116"/>
    </location>
</feature>
<accession>A0A399SU47</accession>
<keyword evidence="10" id="KW-0902">Two-component regulatory system</keyword>
<feature type="domain" description="Response regulatory" evidence="15">
    <location>
        <begin position="979"/>
        <end position="1093"/>
    </location>
</feature>
<evidence type="ECO:0000256" key="13">
    <source>
        <dbReference type="SAM" id="Phobius"/>
    </source>
</evidence>
<dbReference type="InterPro" id="IPR004358">
    <property type="entry name" value="Sig_transdc_His_kin-like_C"/>
</dbReference>
<dbReference type="InterPro" id="IPR013655">
    <property type="entry name" value="PAS_fold_3"/>
</dbReference>
<dbReference type="SMART" id="SM00448">
    <property type="entry name" value="REC"/>
    <property type="match status" value="1"/>
</dbReference>
<dbReference type="PANTHER" id="PTHR43047:SF72">
    <property type="entry name" value="OSMOSENSING HISTIDINE PROTEIN KINASE SLN1"/>
    <property type="match status" value="1"/>
</dbReference>
<keyword evidence="11 13" id="KW-0472">Membrane</keyword>
<dbReference type="Pfam" id="PF00512">
    <property type="entry name" value="HisKA"/>
    <property type="match status" value="1"/>
</dbReference>
<dbReference type="CDD" id="cd17546">
    <property type="entry name" value="REC_hyHK_CKI1_RcsC-like"/>
    <property type="match status" value="1"/>
</dbReference>
<keyword evidence="7 13" id="KW-0812">Transmembrane</keyword>
<keyword evidence="8" id="KW-0418">Kinase</keyword>
<dbReference type="InterPro" id="IPR000014">
    <property type="entry name" value="PAS"/>
</dbReference>
<proteinExistence type="predicted"/>
<feature type="transmembrane region" description="Helical" evidence="13">
    <location>
        <begin position="128"/>
        <end position="150"/>
    </location>
</feature>